<organism evidence="4 5">
    <name type="scientific">Clonostachys chloroleuca</name>
    <dbReference type="NCBI Taxonomy" id="1926264"/>
    <lineage>
        <taxon>Eukaryota</taxon>
        <taxon>Fungi</taxon>
        <taxon>Dikarya</taxon>
        <taxon>Ascomycota</taxon>
        <taxon>Pezizomycotina</taxon>
        <taxon>Sordariomycetes</taxon>
        <taxon>Hypocreomycetidae</taxon>
        <taxon>Hypocreales</taxon>
        <taxon>Bionectriaceae</taxon>
        <taxon>Clonostachys</taxon>
    </lineage>
</organism>
<comment type="caution">
    <text evidence="4">The sequence shown here is derived from an EMBL/GenBank/DDBJ whole genome shotgun (WGS) entry which is preliminary data.</text>
</comment>
<feature type="domain" description="Nephrocystin 3-like N-terminal" evidence="3">
    <location>
        <begin position="608"/>
        <end position="777"/>
    </location>
</feature>
<keyword evidence="5" id="KW-1185">Reference proteome</keyword>
<sequence>MAPEQSSKVYRLRYLPFYVDRLDVAKMLVGCIPGLQLEEIQISSLALAVDSQSRKTATVMFRSTPHVVAQDPRQSQWDLPVAGLPAPIVLDTHFNGLTPLNEVDESSHTTDCVVISGLGSHPMGSWQPRGAKSFMWIRDELPDLLTGVRFIIYGYDTKLYQSKSFQVLPDLARSFIASLQASGWVSKPLLFLAHSLGGVLMKQSIVALTGNQRDQEILDAMKGGIFFGVPSVGMSVEDIYKMLGEQPNTALLDCLSDRSDYVPTLEEDFARVSSSQSMRLIWAYETHETPSLSKSGESWDRSGTGVVMVPPSSATGGRIKSDILPPDPITSNDEGILQIDADHSNMVKFTRGHELIRTVAGKLKQILRSEIQSEGACQQGESRVTFNGAPKSTSAFRLRCEELLSALVQINNVLTDAPRTLEITHEVSRFLDFSGKIIKMTNQMSHQIFSARAQLPGWIDDAEDLRWLSEEICSSPLAHCARVVSVLASCTDSCFNTLNVLESISLSTEKKFFGRPPNRDSLRQILGLSKDKEGVIRQCFEQLSRSRSIVILSLELLIADLTPQNFGKLKDSLELTSEETKCIGALRITDPTRDREGITTDKGEIVKGTCRWILSTAQFQSWVEDSEVSRTLWISAPPGMGKTHLSVFLSKRLQRLCEVQKDSIALFFFCDNKVETRNTGSSILRGLIYQLIQYRKDLVRIPLQQWRMQQDVFSGGKSFQSLWGMFEDMTECLPNTEIYCLIDALDECEKESALLVLKKFNKLIEAKSRIKFIAVSRRHPEHIAESLSSAISIEIDSDIAAKDDVKRYITDRVGHLAQIKGIANKPLHRQIEDVFLGRAQDTFLWVSFMTHDLLPKTVVQIEAALDQLPTGLNAVYDRILGQVDPEKAETISKLLGWVVLAARPLAVSEICEALYIQPTPFFGRDQVCLDYIKACGHLLQVTQVEDCAFWDIDCECDDGLFEEDGKQYQQRVSLVHQSVKDYLMNNQADIRTKFHVRDPRRMHEEIATRLMEEIRIGCVEDAQMHWRWSLSRRLAWPLGIYSIRNWDYHFLQVSDYRAFAQLHGDFFRDRSALRDKWYACRTAYYYLHNRSLLAVACEFDWEGPARRLLQLRTEQFGSREVELYVNDYFEYEHDAAMNVACRLGRLNMVALLLEYGANPNWPALTDYCWRFDDPTTFAQMVARGGGKELLEARGADLLIQAARNGRANICRLLIETYGVPVDAKNSLGKTALSSALRGGKMELAHILVNEWRASTDGHWQLLENIERQFLYNPSFATRTPFRNLLHFIKRWGININASDPVSGRGFVHFGQVARLSEEDLESLLRLGLDLSAQDHCGNTILHTMHGSPGTILVGMDALLLLLQDERLNVDGVNVNGETALHLFASSISNTTYYTLLEDHSKGSWQMAKNLLDLGADRNLKNKKGKSPLDLAYEGVVDSEWESYSSQTPPSCLSFSSDEDEDDIVYEYKVDFFHVLCNYATAPLFRPTSEQVEAETADSHHAEESSIQTLSAGAERSGQALHYVSSFFHDQRGRWFGRPRRRRVIGI</sequence>
<dbReference type="Gene3D" id="1.25.40.20">
    <property type="entry name" value="Ankyrin repeat-containing domain"/>
    <property type="match status" value="2"/>
</dbReference>
<dbReference type="InterPro" id="IPR027417">
    <property type="entry name" value="P-loop_NTPase"/>
</dbReference>
<dbReference type="PANTHER" id="PTHR10039">
    <property type="entry name" value="AMELOGENIN"/>
    <property type="match status" value="1"/>
</dbReference>
<keyword evidence="1" id="KW-0677">Repeat</keyword>
<dbReference type="EMBL" id="CABFNP030001316">
    <property type="protein sequence ID" value="CAI6099366.1"/>
    <property type="molecule type" value="Genomic_DNA"/>
</dbReference>
<dbReference type="SUPFAM" id="SSF48403">
    <property type="entry name" value="Ankyrin repeat"/>
    <property type="match status" value="1"/>
</dbReference>
<gene>
    <name evidence="4" type="ORF">CCHLO57077_00009693</name>
</gene>
<dbReference type="InterPro" id="IPR002110">
    <property type="entry name" value="Ankyrin_rpt"/>
</dbReference>
<reference evidence="4" key="1">
    <citation type="submission" date="2023-01" db="EMBL/GenBank/DDBJ databases">
        <authorList>
            <person name="Piombo E."/>
        </authorList>
    </citation>
    <scope>NUCLEOTIDE SEQUENCE</scope>
</reference>
<dbReference type="SMART" id="SM00248">
    <property type="entry name" value="ANK"/>
    <property type="match status" value="4"/>
</dbReference>
<protein>
    <recommendedName>
        <fullName evidence="3">Nephrocystin 3-like N-terminal domain-containing protein</fullName>
    </recommendedName>
</protein>
<feature type="region of interest" description="Disordered" evidence="2">
    <location>
        <begin position="1489"/>
        <end position="1510"/>
    </location>
</feature>
<dbReference type="Proteomes" id="UP001160390">
    <property type="component" value="Unassembled WGS sequence"/>
</dbReference>
<evidence type="ECO:0000313" key="5">
    <source>
        <dbReference type="Proteomes" id="UP001160390"/>
    </source>
</evidence>
<dbReference type="InterPro" id="IPR036770">
    <property type="entry name" value="Ankyrin_rpt-contain_sf"/>
</dbReference>
<name>A0AA35QC89_9HYPO</name>
<dbReference type="Pfam" id="PF12796">
    <property type="entry name" value="Ank_2"/>
    <property type="match status" value="1"/>
</dbReference>
<dbReference type="Pfam" id="PF24883">
    <property type="entry name" value="NPHP3_N"/>
    <property type="match status" value="1"/>
</dbReference>
<dbReference type="PANTHER" id="PTHR10039:SF14">
    <property type="entry name" value="NACHT DOMAIN-CONTAINING PROTEIN"/>
    <property type="match status" value="1"/>
</dbReference>
<evidence type="ECO:0000256" key="2">
    <source>
        <dbReference type="SAM" id="MobiDB-lite"/>
    </source>
</evidence>
<accession>A0AA35QC89</accession>
<evidence type="ECO:0000256" key="1">
    <source>
        <dbReference type="ARBA" id="ARBA00022737"/>
    </source>
</evidence>
<dbReference type="InterPro" id="IPR056884">
    <property type="entry name" value="NPHP3-like_N"/>
</dbReference>
<proteinExistence type="predicted"/>
<evidence type="ECO:0000313" key="4">
    <source>
        <dbReference type="EMBL" id="CAI6099366.1"/>
    </source>
</evidence>
<dbReference type="Gene3D" id="3.40.50.300">
    <property type="entry name" value="P-loop containing nucleotide triphosphate hydrolases"/>
    <property type="match status" value="1"/>
</dbReference>
<evidence type="ECO:0000259" key="3">
    <source>
        <dbReference type="Pfam" id="PF24883"/>
    </source>
</evidence>
<dbReference type="SUPFAM" id="SSF52540">
    <property type="entry name" value="P-loop containing nucleoside triphosphate hydrolases"/>
    <property type="match status" value="1"/>
</dbReference>